<proteinExistence type="predicted"/>
<evidence type="ECO:0000313" key="3">
    <source>
        <dbReference type="Proteomes" id="UP000178783"/>
    </source>
</evidence>
<name>A0A1F5SDX2_9BACT</name>
<dbReference type="Proteomes" id="UP000178783">
    <property type="component" value="Unassembled WGS sequence"/>
</dbReference>
<comment type="caution">
    <text evidence="2">The sequence shown here is derived from an EMBL/GenBank/DDBJ whole genome shotgun (WGS) entry which is preliminary data.</text>
</comment>
<sequence length="161" mass="18049">MADIKPDKQLEKPLYNPEGLKERIGPDVEKERVKKIEEARKTVIDEIVQAENAAPGTIGPSVGIAAPQVKQQKQIEKILASGLEEIYLSLTPEKQRQFKKVGEETASKINQLLSKAKVNLGAIVRLIRKWLSLIPGINKFFLEQEAKIKADEIVKIKTNDK</sequence>
<feature type="compositionally biased region" description="Basic and acidic residues" evidence="1">
    <location>
        <begin position="1"/>
        <end position="11"/>
    </location>
</feature>
<evidence type="ECO:0000256" key="1">
    <source>
        <dbReference type="SAM" id="MobiDB-lite"/>
    </source>
</evidence>
<reference evidence="2 3" key="1">
    <citation type="journal article" date="2016" name="Nat. Commun.">
        <title>Thousands of microbial genomes shed light on interconnected biogeochemical processes in an aquifer system.</title>
        <authorList>
            <person name="Anantharaman K."/>
            <person name="Brown C.T."/>
            <person name="Hug L.A."/>
            <person name="Sharon I."/>
            <person name="Castelle C.J."/>
            <person name="Probst A.J."/>
            <person name="Thomas B.C."/>
            <person name="Singh A."/>
            <person name="Wilkins M.J."/>
            <person name="Karaoz U."/>
            <person name="Brodie E.L."/>
            <person name="Williams K.H."/>
            <person name="Hubbard S.S."/>
            <person name="Banfield J.F."/>
        </authorList>
    </citation>
    <scope>NUCLEOTIDE SEQUENCE [LARGE SCALE GENOMIC DNA]</scope>
</reference>
<gene>
    <name evidence="2" type="ORF">A3H66_01780</name>
</gene>
<dbReference type="EMBL" id="MFFW01000016">
    <property type="protein sequence ID" value="OGF24461.1"/>
    <property type="molecule type" value="Genomic_DNA"/>
</dbReference>
<protein>
    <submittedName>
        <fullName evidence="2">Uncharacterized protein</fullName>
    </submittedName>
</protein>
<dbReference type="AlphaFoldDB" id="A0A1F5SDX2"/>
<accession>A0A1F5SDX2</accession>
<organism evidence="2 3">
    <name type="scientific">Candidatus Falkowbacteria bacterium RIFCSPLOWO2_02_FULL_45_21</name>
    <dbReference type="NCBI Taxonomy" id="1797989"/>
    <lineage>
        <taxon>Bacteria</taxon>
        <taxon>Candidatus Falkowiibacteriota</taxon>
    </lineage>
</organism>
<feature type="region of interest" description="Disordered" evidence="1">
    <location>
        <begin position="1"/>
        <end position="23"/>
    </location>
</feature>
<dbReference type="STRING" id="1797989.A3H66_01780"/>
<evidence type="ECO:0000313" key="2">
    <source>
        <dbReference type="EMBL" id="OGF24461.1"/>
    </source>
</evidence>